<keyword evidence="2" id="KW-1185">Reference proteome</keyword>
<dbReference type="Proteomes" id="UP001341840">
    <property type="component" value="Unassembled WGS sequence"/>
</dbReference>
<organism evidence="1 2">
    <name type="scientific">Stylosanthes scabra</name>
    <dbReference type="NCBI Taxonomy" id="79078"/>
    <lineage>
        <taxon>Eukaryota</taxon>
        <taxon>Viridiplantae</taxon>
        <taxon>Streptophyta</taxon>
        <taxon>Embryophyta</taxon>
        <taxon>Tracheophyta</taxon>
        <taxon>Spermatophyta</taxon>
        <taxon>Magnoliopsida</taxon>
        <taxon>eudicotyledons</taxon>
        <taxon>Gunneridae</taxon>
        <taxon>Pentapetalae</taxon>
        <taxon>rosids</taxon>
        <taxon>fabids</taxon>
        <taxon>Fabales</taxon>
        <taxon>Fabaceae</taxon>
        <taxon>Papilionoideae</taxon>
        <taxon>50 kb inversion clade</taxon>
        <taxon>dalbergioids sensu lato</taxon>
        <taxon>Dalbergieae</taxon>
        <taxon>Pterocarpus clade</taxon>
        <taxon>Stylosanthes</taxon>
    </lineage>
</organism>
<accession>A0ABU6VM94</accession>
<proteinExistence type="predicted"/>
<sequence>MAPSQCIDLQMVSLMCHVLNREELPRFEKDVYCVPQEILTMMFDTYGSNYLDKKTKLPHLVSQLKDQEYMELLDKEKLRTHNTPNPTDCGIYVMKWMKLLDAATLSGCFTFKCRYSIEEWGQDKLDEFRKKIMSKLIMSKENTLRMEAINQANKMGRQTKPSAALKSPYVQVSTAELEKQH</sequence>
<evidence type="ECO:0000313" key="2">
    <source>
        <dbReference type="Proteomes" id="UP001341840"/>
    </source>
</evidence>
<dbReference type="EMBL" id="JASCZI010151807">
    <property type="protein sequence ID" value="MED6174512.1"/>
    <property type="molecule type" value="Genomic_DNA"/>
</dbReference>
<comment type="caution">
    <text evidence="1">The sequence shown here is derived from an EMBL/GenBank/DDBJ whole genome shotgun (WGS) entry which is preliminary data.</text>
</comment>
<dbReference type="Gene3D" id="3.40.395.10">
    <property type="entry name" value="Adenoviral Proteinase, Chain A"/>
    <property type="match status" value="1"/>
</dbReference>
<evidence type="ECO:0008006" key="3">
    <source>
        <dbReference type="Google" id="ProtNLM"/>
    </source>
</evidence>
<protein>
    <recommendedName>
        <fullName evidence="3">Ubiquitin-like protease family profile domain-containing protein</fullName>
    </recommendedName>
</protein>
<evidence type="ECO:0000313" key="1">
    <source>
        <dbReference type="EMBL" id="MED6174512.1"/>
    </source>
</evidence>
<gene>
    <name evidence="1" type="ORF">PIB30_069756</name>
</gene>
<reference evidence="1 2" key="1">
    <citation type="journal article" date="2023" name="Plants (Basel)">
        <title>Bridging the Gap: Combining Genomics and Transcriptomics Approaches to Understand Stylosanthes scabra, an Orphan Legume from the Brazilian Caatinga.</title>
        <authorList>
            <person name="Ferreira-Neto J.R.C."/>
            <person name="da Silva M.D."/>
            <person name="Binneck E."/>
            <person name="de Melo N.F."/>
            <person name="da Silva R.H."/>
            <person name="de Melo A.L.T.M."/>
            <person name="Pandolfi V."/>
            <person name="Bustamante F.O."/>
            <person name="Brasileiro-Vidal A.C."/>
            <person name="Benko-Iseppon A.M."/>
        </authorList>
    </citation>
    <scope>NUCLEOTIDE SEQUENCE [LARGE SCALE GENOMIC DNA]</scope>
    <source>
        <tissue evidence="1">Leaves</tissue>
    </source>
</reference>
<name>A0ABU6VM94_9FABA</name>